<feature type="domain" description="Glutamate/phenylalanine/leucine/valine/L-tryptophan dehydrogenase C-terminal" evidence="2">
    <location>
        <begin position="1"/>
        <end position="83"/>
    </location>
</feature>
<keyword evidence="4" id="KW-1185">Reference proteome</keyword>
<dbReference type="InterPro" id="IPR006096">
    <property type="entry name" value="Glu/Leu/Phe/Val/Trp_DH_C"/>
</dbReference>
<dbReference type="Proteomes" id="UP001596408">
    <property type="component" value="Unassembled WGS sequence"/>
</dbReference>
<dbReference type="AlphaFoldDB" id="A0ABD5TTJ2"/>
<protein>
    <submittedName>
        <fullName evidence="3">Glu/Leu/Phe/Val dehydrogenase</fullName>
    </submittedName>
</protein>
<dbReference type="Pfam" id="PF00208">
    <property type="entry name" value="ELFV_dehydrog"/>
    <property type="match status" value="1"/>
</dbReference>
<comment type="caution">
    <text evidence="3">The sequence shown here is derived from an EMBL/GenBank/DDBJ whole genome shotgun (WGS) entry which is preliminary data.</text>
</comment>
<dbReference type="SUPFAM" id="SSF51735">
    <property type="entry name" value="NAD(P)-binding Rossmann-fold domains"/>
    <property type="match status" value="1"/>
</dbReference>
<proteinExistence type="predicted"/>
<evidence type="ECO:0000259" key="2">
    <source>
        <dbReference type="Pfam" id="PF00208"/>
    </source>
</evidence>
<keyword evidence="1" id="KW-0560">Oxidoreductase</keyword>
<dbReference type="PANTHER" id="PTHR11606">
    <property type="entry name" value="GLUTAMATE DEHYDROGENASE"/>
    <property type="match status" value="1"/>
</dbReference>
<evidence type="ECO:0000313" key="4">
    <source>
        <dbReference type="Proteomes" id="UP001596408"/>
    </source>
</evidence>
<evidence type="ECO:0000313" key="3">
    <source>
        <dbReference type="EMBL" id="MFC6823740.1"/>
    </source>
</evidence>
<reference evidence="3 4" key="1">
    <citation type="journal article" date="2019" name="Int. J. Syst. Evol. Microbiol.">
        <title>The Global Catalogue of Microorganisms (GCM) 10K type strain sequencing project: providing services to taxonomists for standard genome sequencing and annotation.</title>
        <authorList>
            <consortium name="The Broad Institute Genomics Platform"/>
            <consortium name="The Broad Institute Genome Sequencing Center for Infectious Disease"/>
            <person name="Wu L."/>
            <person name="Ma J."/>
        </authorList>
    </citation>
    <scope>NUCLEOTIDE SEQUENCE [LARGE SCALE GENOMIC DNA]</scope>
    <source>
        <strain evidence="3 4">YIM 94188</strain>
    </source>
</reference>
<dbReference type="InterPro" id="IPR036291">
    <property type="entry name" value="NAD(P)-bd_dom_sf"/>
</dbReference>
<dbReference type="Gene3D" id="3.40.50.720">
    <property type="entry name" value="NAD(P)-binding Rossmann-like Domain"/>
    <property type="match status" value="1"/>
</dbReference>
<gene>
    <name evidence="3" type="ORF">ACFQEV_01790</name>
</gene>
<dbReference type="EMBL" id="JBHSXH010000004">
    <property type="protein sequence ID" value="MFC6823740.1"/>
    <property type="molecule type" value="Genomic_DNA"/>
</dbReference>
<sequence length="86" mass="9956">RGIPVVPDILANAGGVTVSYFEWLQDINRRQWSLERVHDELESQMLSAWADVREEFEARDVTWRDAAYVVALRRVAEAKSTRGLWP</sequence>
<dbReference type="GO" id="GO:0016491">
    <property type="term" value="F:oxidoreductase activity"/>
    <property type="evidence" value="ECO:0007669"/>
    <property type="project" value="UniProtKB-KW"/>
</dbReference>
<name>A0ABD5TTJ2_9EURY</name>
<accession>A0ABD5TTJ2</accession>
<evidence type="ECO:0000256" key="1">
    <source>
        <dbReference type="ARBA" id="ARBA00023002"/>
    </source>
</evidence>
<dbReference type="PANTHER" id="PTHR11606:SF13">
    <property type="entry name" value="GLUTAMATE DEHYDROGENASE 1, MITOCHONDRIAL"/>
    <property type="match status" value="1"/>
</dbReference>
<feature type="non-terminal residue" evidence="3">
    <location>
        <position position="1"/>
    </location>
</feature>
<organism evidence="3 4">
    <name type="scientific">Halopelagius fulvigenes</name>
    <dbReference type="NCBI Taxonomy" id="1198324"/>
    <lineage>
        <taxon>Archaea</taxon>
        <taxon>Methanobacteriati</taxon>
        <taxon>Methanobacteriota</taxon>
        <taxon>Stenosarchaea group</taxon>
        <taxon>Halobacteria</taxon>
        <taxon>Halobacteriales</taxon>
        <taxon>Haloferacaceae</taxon>
    </lineage>
</organism>